<organism evidence="3 4">
    <name type="scientific">Streptomyces yokosukanensis</name>
    <dbReference type="NCBI Taxonomy" id="67386"/>
    <lineage>
        <taxon>Bacteria</taxon>
        <taxon>Bacillati</taxon>
        <taxon>Actinomycetota</taxon>
        <taxon>Actinomycetes</taxon>
        <taxon>Kitasatosporales</taxon>
        <taxon>Streptomycetaceae</taxon>
        <taxon>Streptomyces</taxon>
    </lineage>
</organism>
<feature type="signal peptide" evidence="1">
    <location>
        <begin position="1"/>
        <end position="23"/>
    </location>
</feature>
<sequence>MRSPRARLALVVAGLLTALVAGAPGSGASTRVADPALRAGVGPFRVRNQGTGRCIGFPAGDDRTRTWDCTTEAYQLWDLVADGLGRYQMVNRRDGRCLAGWAQGPERWATWLSTCDRTFRDVDQLWYVYPASSADPAPIANLYGRVLEPDRGRGGANEAPAVIYDNQGLPDQQWTLKYVM</sequence>
<dbReference type="InterPro" id="IPR035992">
    <property type="entry name" value="Ricin_B-like_lectins"/>
</dbReference>
<protein>
    <recommendedName>
        <fullName evidence="2">Ricin B lectin domain-containing protein</fullName>
    </recommendedName>
</protein>
<feature type="chain" id="PRO_5039516134" description="Ricin B lectin domain-containing protein" evidence="1">
    <location>
        <begin position="24"/>
        <end position="180"/>
    </location>
</feature>
<comment type="caution">
    <text evidence="3">The sequence shown here is derived from an EMBL/GenBank/DDBJ whole genome shotgun (WGS) entry which is preliminary data.</text>
</comment>
<dbReference type="Gene3D" id="2.80.10.50">
    <property type="match status" value="1"/>
</dbReference>
<dbReference type="STRING" id="67386.AQI95_35560"/>
<proteinExistence type="predicted"/>
<dbReference type="EMBL" id="LMWN01000058">
    <property type="protein sequence ID" value="KUN00086.1"/>
    <property type="molecule type" value="Genomic_DNA"/>
</dbReference>
<keyword evidence="4" id="KW-1185">Reference proteome</keyword>
<evidence type="ECO:0000313" key="4">
    <source>
        <dbReference type="Proteomes" id="UP000053127"/>
    </source>
</evidence>
<dbReference type="InterPro" id="IPR000772">
    <property type="entry name" value="Ricin_B_lectin"/>
</dbReference>
<dbReference type="Pfam" id="PF00652">
    <property type="entry name" value="Ricin_B_lectin"/>
    <property type="match status" value="1"/>
</dbReference>
<name>A0A117PZA6_9ACTN</name>
<feature type="domain" description="Ricin B lectin" evidence="2">
    <location>
        <begin position="44"/>
        <end position="174"/>
    </location>
</feature>
<dbReference type="Proteomes" id="UP000053127">
    <property type="component" value="Unassembled WGS sequence"/>
</dbReference>
<dbReference type="SUPFAM" id="SSF50370">
    <property type="entry name" value="Ricin B-like lectins"/>
    <property type="match status" value="1"/>
</dbReference>
<gene>
    <name evidence="3" type="ORF">AQI95_35560</name>
</gene>
<keyword evidence="1" id="KW-0732">Signal</keyword>
<reference evidence="3 4" key="1">
    <citation type="submission" date="2015-10" db="EMBL/GenBank/DDBJ databases">
        <title>Draft genome sequence of Streptomyces yokosukanensis DSM 40224, type strain for the species Streptomyces yokosukanensis.</title>
        <authorList>
            <person name="Ruckert C."/>
            <person name="Winkler A."/>
            <person name="Kalinowski J."/>
            <person name="Kampfer P."/>
            <person name="Glaeser S."/>
        </authorList>
    </citation>
    <scope>NUCLEOTIDE SEQUENCE [LARGE SCALE GENOMIC DNA]</scope>
    <source>
        <strain evidence="3 4">DSM 40224</strain>
    </source>
</reference>
<evidence type="ECO:0000259" key="2">
    <source>
        <dbReference type="Pfam" id="PF00652"/>
    </source>
</evidence>
<dbReference type="AlphaFoldDB" id="A0A117PZA6"/>
<dbReference type="PROSITE" id="PS50231">
    <property type="entry name" value="RICIN_B_LECTIN"/>
    <property type="match status" value="1"/>
</dbReference>
<evidence type="ECO:0000313" key="3">
    <source>
        <dbReference type="EMBL" id="KUN00086.1"/>
    </source>
</evidence>
<dbReference type="OrthoDB" id="3534750at2"/>
<accession>A0A117PZA6</accession>
<dbReference type="CDD" id="cd00161">
    <property type="entry name" value="beta-trefoil_Ricin-like"/>
    <property type="match status" value="1"/>
</dbReference>
<dbReference type="RefSeq" id="WP_067133878.1">
    <property type="nucleotide sequence ID" value="NZ_KQ948224.1"/>
</dbReference>
<evidence type="ECO:0000256" key="1">
    <source>
        <dbReference type="SAM" id="SignalP"/>
    </source>
</evidence>